<dbReference type="InterPro" id="IPR004000">
    <property type="entry name" value="Actin"/>
</dbReference>
<dbReference type="Pfam" id="PF00022">
    <property type="entry name" value="Actin"/>
    <property type="match status" value="1"/>
</dbReference>
<comment type="caution">
    <text evidence="4">The sequence shown here is derived from an EMBL/GenBank/DDBJ whole genome shotgun (WGS) entry which is preliminary data.</text>
</comment>
<dbReference type="FunFam" id="3.90.640.10:FF:000014">
    <property type="entry name" value="Putative actin-related protein 6"/>
    <property type="match status" value="1"/>
</dbReference>
<name>A0AA39HTL5_9BILA</name>
<reference evidence="4" key="1">
    <citation type="submission" date="2023-06" db="EMBL/GenBank/DDBJ databases">
        <title>Genomic analysis of the entomopathogenic nematode Steinernema hermaphroditum.</title>
        <authorList>
            <person name="Schwarz E.M."/>
            <person name="Heppert J.K."/>
            <person name="Baniya A."/>
            <person name="Schwartz H.T."/>
            <person name="Tan C.-H."/>
            <person name="Antoshechkin I."/>
            <person name="Sternberg P.W."/>
            <person name="Goodrich-Blair H."/>
            <person name="Dillman A.R."/>
        </authorList>
    </citation>
    <scope>NUCLEOTIDE SEQUENCE</scope>
    <source>
        <strain evidence="4">PS9179</strain>
        <tissue evidence="4">Whole animal</tissue>
    </source>
</reference>
<dbReference type="Gene3D" id="3.90.640.10">
    <property type="entry name" value="Actin, Chain A, domain 4"/>
    <property type="match status" value="1"/>
</dbReference>
<dbReference type="PANTHER" id="PTHR11937">
    <property type="entry name" value="ACTIN"/>
    <property type="match status" value="1"/>
</dbReference>
<evidence type="ECO:0008006" key="6">
    <source>
        <dbReference type="Google" id="ProtNLM"/>
    </source>
</evidence>
<comment type="similarity">
    <text evidence="2">Belongs to the actin family. ARP6 subfamily.</text>
</comment>
<sequence>MSQILIIDNGACSLKAGYSTDQAPLVVPNAVIKAKNERKRVFIGPEIDECKDRTSLFYLTPFQRGYLVNWDTEHQIWDRIFAADKLNVAFGDCKLVLTDPNYCVPAIRDISDEIIFEDYCFQAVLKTSSALCAGYPNLQTNKFTNDFCNLVVDTGYSFTHVVPVANGSVIQSGVKRINVGGKQLTNQLKEWVSYRQMNMLEETYLINECKEKCCFVASDFDAEMRKMSSNATKKAIVREYVLPDYVTTDVGVMQTPSACGGVVNPDLASLQRILMGTERFCIPELLFRPSDVGIQGMGIAEAIALSIDSIPEALRGRMLKNIVVVGGNALFPGFRERLQASQGFLHSATDFREQELRSLVESKYETAIRLSSNPVTHVWHSAAAMIAANGENNDFVTREEYHEHGPDLCRKRFYKFSPN</sequence>
<dbReference type="CDD" id="cd10210">
    <property type="entry name" value="ASKHA_NBD_Arp6"/>
    <property type="match status" value="1"/>
</dbReference>
<protein>
    <recommendedName>
        <fullName evidence="6">Actin-related protein 6</fullName>
    </recommendedName>
</protein>
<dbReference type="SUPFAM" id="SSF53067">
    <property type="entry name" value="Actin-like ATPase domain"/>
    <property type="match status" value="2"/>
</dbReference>
<evidence type="ECO:0000256" key="1">
    <source>
        <dbReference type="ARBA" id="ARBA00004496"/>
    </source>
</evidence>
<evidence type="ECO:0000256" key="3">
    <source>
        <dbReference type="ARBA" id="ARBA00022490"/>
    </source>
</evidence>
<evidence type="ECO:0000313" key="5">
    <source>
        <dbReference type="Proteomes" id="UP001175271"/>
    </source>
</evidence>
<dbReference type="InterPro" id="IPR043129">
    <property type="entry name" value="ATPase_NBD"/>
</dbReference>
<accession>A0AA39HTL5</accession>
<proteinExistence type="inferred from homology"/>
<dbReference type="GO" id="GO:0005737">
    <property type="term" value="C:cytoplasm"/>
    <property type="evidence" value="ECO:0007669"/>
    <property type="project" value="UniProtKB-SubCell"/>
</dbReference>
<dbReference type="Proteomes" id="UP001175271">
    <property type="component" value="Unassembled WGS sequence"/>
</dbReference>
<dbReference type="Gene3D" id="2.30.36.70">
    <property type="entry name" value="Actin, Chain A, domain 2"/>
    <property type="match status" value="1"/>
</dbReference>
<dbReference type="SMART" id="SM00268">
    <property type="entry name" value="ACTIN"/>
    <property type="match status" value="1"/>
</dbReference>
<gene>
    <name evidence="4" type="ORF">QR680_005573</name>
</gene>
<evidence type="ECO:0000256" key="2">
    <source>
        <dbReference type="ARBA" id="ARBA00005665"/>
    </source>
</evidence>
<evidence type="ECO:0000313" key="4">
    <source>
        <dbReference type="EMBL" id="KAK0411270.1"/>
    </source>
</evidence>
<comment type="subcellular location">
    <subcellularLocation>
        <location evidence="1">Cytoplasm</location>
    </subcellularLocation>
</comment>
<dbReference type="GO" id="GO:0005634">
    <property type="term" value="C:nucleus"/>
    <property type="evidence" value="ECO:0007669"/>
    <property type="project" value="UniProtKB-ARBA"/>
</dbReference>
<keyword evidence="3" id="KW-0963">Cytoplasm</keyword>
<keyword evidence="5" id="KW-1185">Reference proteome</keyword>
<dbReference type="Gene3D" id="3.30.420.40">
    <property type="match status" value="2"/>
</dbReference>
<dbReference type="AlphaFoldDB" id="A0AA39HTL5"/>
<dbReference type="EMBL" id="JAUCMV010000003">
    <property type="protein sequence ID" value="KAK0411270.1"/>
    <property type="molecule type" value="Genomic_DNA"/>
</dbReference>
<organism evidence="4 5">
    <name type="scientific">Steinernema hermaphroditum</name>
    <dbReference type="NCBI Taxonomy" id="289476"/>
    <lineage>
        <taxon>Eukaryota</taxon>
        <taxon>Metazoa</taxon>
        <taxon>Ecdysozoa</taxon>
        <taxon>Nematoda</taxon>
        <taxon>Chromadorea</taxon>
        <taxon>Rhabditida</taxon>
        <taxon>Tylenchina</taxon>
        <taxon>Panagrolaimomorpha</taxon>
        <taxon>Strongyloidoidea</taxon>
        <taxon>Steinernematidae</taxon>
        <taxon>Steinernema</taxon>
    </lineage>
</organism>